<name>A0A852TXY7_9ACTN</name>
<sequence>MGEETGTDRRGGAVTCGIIGCLVVPLAVVGVVAAVGVRSGEYVSSPEVDGRVVWRSEAPEDGTEPSDLVGSWVMDGLIVRVDVNGLFGYAADDGAVRWSMPTEDGLCAMSEETSEGVGVVMVRSDASYSASEGPAHGTDRPCDTAVGVDLRNGERLWTRRHLLGEGVTEKEPMESHPAVAGSSVVVAVVGELVALDLHSGRTRWERGGFEVEGTGARRCPVGDVRARDGETVVAVADCGIGTGPLGVRLIDAEEGRETGAFRVERPETRQEAGQYSTVLATDPIVLGVMTDLSDVEIAGFDDDGTRRFVVDGANLRPDSVRGTTFSDNRPDTLVENGLLWVVENSGDCTSTVFGYDLRSGEKEREVEGSPAGQVRVVAVEDDRLILMARGKEAICFSTRAPQLYTAPVSGGELEPLSPPLEEPDIGPAVEDAALIWRDHRIHVLPSNAYGPGAVAIG</sequence>
<dbReference type="InterPro" id="IPR011047">
    <property type="entry name" value="Quinoprotein_ADH-like_sf"/>
</dbReference>
<accession>A0A852TXY7</accession>
<dbReference type="PANTHER" id="PTHR34512:SF30">
    <property type="entry name" value="OUTER MEMBRANE PROTEIN ASSEMBLY FACTOR BAMB"/>
    <property type="match status" value="1"/>
</dbReference>
<gene>
    <name evidence="3" type="ORF">HDA32_003267</name>
</gene>
<evidence type="ECO:0000313" key="3">
    <source>
        <dbReference type="EMBL" id="NYE48147.1"/>
    </source>
</evidence>
<keyword evidence="4" id="KW-1185">Reference proteome</keyword>
<dbReference type="Proteomes" id="UP000589036">
    <property type="component" value="Unassembled WGS sequence"/>
</dbReference>
<feature type="domain" description="Pyrrolo-quinoline quinone repeat" evidence="2">
    <location>
        <begin position="147"/>
        <end position="384"/>
    </location>
</feature>
<dbReference type="InterPro" id="IPR002372">
    <property type="entry name" value="PQQ_rpt_dom"/>
</dbReference>
<keyword evidence="1" id="KW-0812">Transmembrane</keyword>
<dbReference type="Pfam" id="PF13360">
    <property type="entry name" value="PQQ_2"/>
    <property type="match status" value="1"/>
</dbReference>
<dbReference type="Gene3D" id="2.130.10.10">
    <property type="entry name" value="YVTN repeat-like/Quinoprotein amine dehydrogenase"/>
    <property type="match status" value="1"/>
</dbReference>
<feature type="transmembrane region" description="Helical" evidence="1">
    <location>
        <begin position="12"/>
        <end position="37"/>
    </location>
</feature>
<proteinExistence type="predicted"/>
<organism evidence="3 4">
    <name type="scientific">Spinactinospora alkalitolerans</name>
    <dbReference type="NCBI Taxonomy" id="687207"/>
    <lineage>
        <taxon>Bacteria</taxon>
        <taxon>Bacillati</taxon>
        <taxon>Actinomycetota</taxon>
        <taxon>Actinomycetes</taxon>
        <taxon>Streptosporangiales</taxon>
        <taxon>Nocardiopsidaceae</taxon>
        <taxon>Spinactinospora</taxon>
    </lineage>
</organism>
<dbReference type="PANTHER" id="PTHR34512">
    <property type="entry name" value="CELL SURFACE PROTEIN"/>
    <property type="match status" value="1"/>
</dbReference>
<comment type="caution">
    <text evidence="3">The sequence shown here is derived from an EMBL/GenBank/DDBJ whole genome shotgun (WGS) entry which is preliminary data.</text>
</comment>
<reference evidence="3 4" key="1">
    <citation type="submission" date="2020-07" db="EMBL/GenBank/DDBJ databases">
        <title>Sequencing the genomes of 1000 actinobacteria strains.</title>
        <authorList>
            <person name="Klenk H.-P."/>
        </authorList>
    </citation>
    <scope>NUCLEOTIDE SEQUENCE [LARGE SCALE GENOMIC DNA]</scope>
    <source>
        <strain evidence="3 4">CXB654</strain>
    </source>
</reference>
<protein>
    <recommendedName>
        <fullName evidence="2">Pyrrolo-quinoline quinone repeat domain-containing protein</fullName>
    </recommendedName>
</protein>
<evidence type="ECO:0000256" key="1">
    <source>
        <dbReference type="SAM" id="Phobius"/>
    </source>
</evidence>
<evidence type="ECO:0000313" key="4">
    <source>
        <dbReference type="Proteomes" id="UP000589036"/>
    </source>
</evidence>
<dbReference type="EMBL" id="JACCCC010000001">
    <property type="protein sequence ID" value="NYE48147.1"/>
    <property type="molecule type" value="Genomic_DNA"/>
</dbReference>
<dbReference type="AlphaFoldDB" id="A0A852TXY7"/>
<evidence type="ECO:0000259" key="2">
    <source>
        <dbReference type="Pfam" id="PF13360"/>
    </source>
</evidence>
<dbReference type="RefSeq" id="WP_179643984.1">
    <property type="nucleotide sequence ID" value="NZ_BAAAYY010000016.1"/>
</dbReference>
<keyword evidence="1" id="KW-0472">Membrane</keyword>
<dbReference type="SUPFAM" id="SSF50998">
    <property type="entry name" value="Quinoprotein alcohol dehydrogenase-like"/>
    <property type="match status" value="1"/>
</dbReference>
<keyword evidence="1" id="KW-1133">Transmembrane helix</keyword>
<dbReference type="InterPro" id="IPR015943">
    <property type="entry name" value="WD40/YVTN_repeat-like_dom_sf"/>
</dbReference>